<evidence type="ECO:0000256" key="2">
    <source>
        <dbReference type="ARBA" id="ARBA00023163"/>
    </source>
</evidence>
<keyword evidence="5" id="KW-1185">Reference proteome</keyword>
<organism evidence="4 5">
    <name type="scientific">Halogranum gelatinilyticum</name>
    <dbReference type="NCBI Taxonomy" id="660521"/>
    <lineage>
        <taxon>Archaea</taxon>
        <taxon>Methanobacteriati</taxon>
        <taxon>Methanobacteriota</taxon>
        <taxon>Stenosarchaea group</taxon>
        <taxon>Halobacteria</taxon>
        <taxon>Halobacteriales</taxon>
        <taxon>Haloferacaceae</taxon>
    </lineage>
</organism>
<dbReference type="InterPro" id="IPR007050">
    <property type="entry name" value="HTH_bacterioopsin"/>
</dbReference>
<proteinExistence type="predicted"/>
<dbReference type="AlphaFoldDB" id="A0A1G9WA38"/>
<evidence type="ECO:0000313" key="4">
    <source>
        <dbReference type="EMBL" id="SDM81133.1"/>
    </source>
</evidence>
<dbReference type="InterPro" id="IPR036388">
    <property type="entry name" value="WH-like_DNA-bd_sf"/>
</dbReference>
<evidence type="ECO:0000313" key="5">
    <source>
        <dbReference type="Proteomes" id="UP000199451"/>
    </source>
</evidence>
<dbReference type="Gene3D" id="1.10.10.10">
    <property type="entry name" value="Winged helix-like DNA-binding domain superfamily/Winged helix DNA-binding domain"/>
    <property type="match status" value="1"/>
</dbReference>
<sequence>MTDDGVHVELAARPTRDCPAAALARDYPVRGFVDGDAGNAPQVVVEASADADLGERAGVTPVLAADGTVVCRVPALAESEPAGCDHGHCLFRGLGFLPVQPYRRQWVDGRLQLSIAATDRGAVAESVARLDEAGFETTTERIVHSDARAGSDTAVVDLDTLTDRQREVADLAADCGYFSSDSPPADDLASKLGISRGTFSGHLRAAEATLFAQVFGNESRENDTHDSDDDT</sequence>
<gene>
    <name evidence="4" type="ORF">SAMN04487949_2668</name>
</gene>
<reference evidence="5" key="1">
    <citation type="submission" date="2016-10" db="EMBL/GenBank/DDBJ databases">
        <authorList>
            <person name="Varghese N."/>
            <person name="Submissions S."/>
        </authorList>
    </citation>
    <scope>NUCLEOTIDE SEQUENCE [LARGE SCALE GENOMIC DNA]</scope>
    <source>
        <strain evidence="5">CGMCC 1.10119</strain>
    </source>
</reference>
<protein>
    <submittedName>
        <fullName evidence="4">HTH DNA binding domain-containing protein</fullName>
    </submittedName>
</protein>
<keyword evidence="1" id="KW-0805">Transcription regulation</keyword>
<keyword evidence="2" id="KW-0804">Transcription</keyword>
<dbReference type="PANTHER" id="PTHR34236">
    <property type="entry name" value="DIMETHYL SULFOXIDE REDUCTASE TRANSCRIPTIONAL ACTIVATOR"/>
    <property type="match status" value="1"/>
</dbReference>
<dbReference type="EMBL" id="FNHL01000003">
    <property type="protein sequence ID" value="SDM81133.1"/>
    <property type="molecule type" value="Genomic_DNA"/>
</dbReference>
<feature type="domain" description="HTH bat-type" evidence="3">
    <location>
        <begin position="161"/>
        <end position="211"/>
    </location>
</feature>
<dbReference type="Pfam" id="PF04967">
    <property type="entry name" value="HTH_10"/>
    <property type="match status" value="1"/>
</dbReference>
<evidence type="ECO:0000259" key="3">
    <source>
        <dbReference type="Pfam" id="PF04967"/>
    </source>
</evidence>
<dbReference type="STRING" id="660521.SAMN04487949_2668"/>
<dbReference type="Proteomes" id="UP000199451">
    <property type="component" value="Unassembled WGS sequence"/>
</dbReference>
<name>A0A1G9WA38_9EURY</name>
<accession>A0A1G9WA38</accession>
<dbReference type="RefSeq" id="WP_089698126.1">
    <property type="nucleotide sequence ID" value="NZ_FNHL01000003.1"/>
</dbReference>
<evidence type="ECO:0000256" key="1">
    <source>
        <dbReference type="ARBA" id="ARBA00023015"/>
    </source>
</evidence>
<dbReference type="PANTHER" id="PTHR34236:SF1">
    <property type="entry name" value="DIMETHYL SULFOXIDE REDUCTASE TRANSCRIPTIONAL ACTIVATOR"/>
    <property type="match status" value="1"/>
</dbReference>